<keyword evidence="3 9" id="KW-0540">Nuclease</keyword>
<organism evidence="10 11">
    <name type="scientific">Holzapfeliella floricola DSM 23037 = JCM 16512</name>
    <dbReference type="NCBI Taxonomy" id="1423744"/>
    <lineage>
        <taxon>Bacteria</taxon>
        <taxon>Bacillati</taxon>
        <taxon>Bacillota</taxon>
        <taxon>Bacilli</taxon>
        <taxon>Lactobacillales</taxon>
        <taxon>Lactobacillaceae</taxon>
        <taxon>Holzapfeliella</taxon>
    </lineage>
</organism>
<evidence type="ECO:0000256" key="8">
    <source>
        <dbReference type="ARBA" id="ARBA00023118"/>
    </source>
</evidence>
<evidence type="ECO:0000256" key="4">
    <source>
        <dbReference type="ARBA" id="ARBA00022723"/>
    </source>
</evidence>
<reference evidence="10 11" key="1">
    <citation type="journal article" date="2015" name="Genome Announc.">
        <title>Expanding the biotechnology potential of lactobacilli through comparative genomics of 213 strains and associated genera.</title>
        <authorList>
            <person name="Sun Z."/>
            <person name="Harris H.M."/>
            <person name="McCann A."/>
            <person name="Guo C."/>
            <person name="Argimon S."/>
            <person name="Zhang W."/>
            <person name="Yang X."/>
            <person name="Jeffery I.B."/>
            <person name="Cooney J.C."/>
            <person name="Kagawa T.F."/>
            <person name="Liu W."/>
            <person name="Song Y."/>
            <person name="Salvetti E."/>
            <person name="Wrobel A."/>
            <person name="Rasinkangas P."/>
            <person name="Parkhill J."/>
            <person name="Rea M.C."/>
            <person name="O'Sullivan O."/>
            <person name="Ritari J."/>
            <person name="Douillard F.P."/>
            <person name="Paul Ross R."/>
            <person name="Yang R."/>
            <person name="Briner A.E."/>
            <person name="Felis G.E."/>
            <person name="de Vos W.M."/>
            <person name="Barrangou R."/>
            <person name="Klaenhammer T.R."/>
            <person name="Caufield P.W."/>
            <person name="Cui Y."/>
            <person name="Zhang H."/>
            <person name="O'Toole P.W."/>
        </authorList>
    </citation>
    <scope>NUCLEOTIDE SEQUENCE [LARGE SCALE GENOMIC DNA]</scope>
    <source>
        <strain evidence="10 11">DSM 23037</strain>
    </source>
</reference>
<evidence type="ECO:0000313" key="10">
    <source>
        <dbReference type="EMBL" id="KRN03982.1"/>
    </source>
</evidence>
<comment type="cofactor">
    <cofactor evidence="1">
        <name>Mg(2+)</name>
        <dbReference type="ChEBI" id="CHEBI:18420"/>
    </cofactor>
</comment>
<proteinExistence type="inferred from homology"/>
<comment type="caution">
    <text evidence="10">The sequence shown here is derived from an EMBL/GenBank/DDBJ whole genome shotgun (WGS) entry which is preliminary data.</text>
</comment>
<evidence type="ECO:0000256" key="9">
    <source>
        <dbReference type="HAMAP-Rule" id="MF_01471"/>
    </source>
</evidence>
<dbReference type="EMBL" id="AYZL01000019">
    <property type="protein sequence ID" value="KRN03982.1"/>
    <property type="molecule type" value="Genomic_DNA"/>
</dbReference>
<dbReference type="InterPro" id="IPR021127">
    <property type="entry name" value="CRISPR_associated_Cas2"/>
</dbReference>
<dbReference type="EC" id="3.1.-.-" evidence="9"/>
<dbReference type="GO" id="GO:0043571">
    <property type="term" value="P:maintenance of CRISPR repeat elements"/>
    <property type="evidence" value="ECO:0007669"/>
    <property type="project" value="UniProtKB-UniRule"/>
</dbReference>
<keyword evidence="8 9" id="KW-0051">Antiviral defense</keyword>
<dbReference type="HAMAP" id="MF_01471">
    <property type="entry name" value="Cas2"/>
    <property type="match status" value="1"/>
</dbReference>
<dbReference type="GO" id="GO:0051607">
    <property type="term" value="P:defense response to virus"/>
    <property type="evidence" value="ECO:0007669"/>
    <property type="project" value="UniProtKB-UniRule"/>
</dbReference>
<protein>
    <recommendedName>
        <fullName evidence="9">CRISPR-associated endoribonuclease Cas2</fullName>
        <ecNumber evidence="9">3.1.-.-</ecNumber>
    </recommendedName>
</protein>
<dbReference type="NCBIfam" id="TIGR01573">
    <property type="entry name" value="cas2"/>
    <property type="match status" value="1"/>
</dbReference>
<evidence type="ECO:0000313" key="11">
    <source>
        <dbReference type="Proteomes" id="UP000051378"/>
    </source>
</evidence>
<evidence type="ECO:0000256" key="2">
    <source>
        <dbReference type="ARBA" id="ARBA00009959"/>
    </source>
</evidence>
<comment type="function">
    <text evidence="9">CRISPR (clustered regularly interspaced short palindromic repeat), is an adaptive immune system that provides protection against mobile genetic elements (viruses, transposable elements and conjugative plasmids). CRISPR clusters contain sequences complementary to antecedent mobile elements and target invading nucleic acids. CRISPR clusters are transcribed and processed into CRISPR RNA (crRNA). Functions as a ssRNA-specific endoribonuclease. Involved in the integration of spacer DNA into the CRISPR cassette.</text>
</comment>
<dbReference type="Proteomes" id="UP000051378">
    <property type="component" value="Unassembled WGS sequence"/>
</dbReference>
<dbReference type="PATRIC" id="fig|1423744.4.peg.525"/>
<accession>A0A0R2DIT7</accession>
<comment type="similarity">
    <text evidence="2 9">Belongs to the CRISPR-associated endoribonuclease Cas2 protein family.</text>
</comment>
<keyword evidence="11" id="KW-1185">Reference proteome</keyword>
<dbReference type="GO" id="GO:0046872">
    <property type="term" value="F:metal ion binding"/>
    <property type="evidence" value="ECO:0007669"/>
    <property type="project" value="UniProtKB-KW"/>
</dbReference>
<evidence type="ECO:0000256" key="7">
    <source>
        <dbReference type="ARBA" id="ARBA00022842"/>
    </source>
</evidence>
<name>A0A0R2DIT7_9LACO</name>
<dbReference type="GO" id="GO:0004521">
    <property type="term" value="F:RNA endonuclease activity"/>
    <property type="evidence" value="ECO:0007669"/>
    <property type="project" value="InterPro"/>
</dbReference>
<sequence length="96" mass="11085">MFDLPTESSADKRNYRHFRQKLIEEGFLMMQYSLYVKVCPSREAAKLAEKRISAISPRLGVVQSLMVTEKQYQSMHFLSGNPSRDTLNSAERTIII</sequence>
<keyword evidence="7" id="KW-0460">Magnesium</keyword>
<evidence type="ECO:0000256" key="6">
    <source>
        <dbReference type="ARBA" id="ARBA00022801"/>
    </source>
</evidence>
<keyword evidence="4" id="KW-0479">Metal-binding</keyword>
<dbReference type="STRING" id="1423744.FC86_GL000509"/>
<keyword evidence="5 9" id="KW-0255">Endonuclease</keyword>
<gene>
    <name evidence="9" type="primary">cas2</name>
    <name evidence="10" type="ORF">FC86_GL000509</name>
</gene>
<comment type="caution">
    <text evidence="9">Lacks conserved residue(s) required for the propagation of feature annotation.</text>
</comment>
<comment type="subunit">
    <text evidence="9">Homodimer, forms a heterotetramer with a Cas1 homodimer.</text>
</comment>
<dbReference type="SUPFAM" id="SSF143430">
    <property type="entry name" value="TTP0101/SSO1404-like"/>
    <property type="match status" value="1"/>
</dbReference>
<dbReference type="GO" id="GO:0016787">
    <property type="term" value="F:hydrolase activity"/>
    <property type="evidence" value="ECO:0007669"/>
    <property type="project" value="UniProtKB-KW"/>
</dbReference>
<dbReference type="Pfam" id="PF09827">
    <property type="entry name" value="CRISPR_Cas2"/>
    <property type="match status" value="1"/>
</dbReference>
<keyword evidence="6 9" id="KW-0378">Hydrolase</keyword>
<evidence type="ECO:0000256" key="1">
    <source>
        <dbReference type="ARBA" id="ARBA00001946"/>
    </source>
</evidence>
<evidence type="ECO:0000256" key="5">
    <source>
        <dbReference type="ARBA" id="ARBA00022759"/>
    </source>
</evidence>
<dbReference type="InterPro" id="IPR019199">
    <property type="entry name" value="Virulence_VapD/CRISPR_Cas2"/>
</dbReference>
<dbReference type="AlphaFoldDB" id="A0A0R2DIT7"/>
<evidence type="ECO:0000256" key="3">
    <source>
        <dbReference type="ARBA" id="ARBA00022722"/>
    </source>
</evidence>